<feature type="compositionally biased region" description="Low complexity" evidence="1">
    <location>
        <begin position="1"/>
        <end position="14"/>
    </location>
</feature>
<evidence type="ECO:0000313" key="2">
    <source>
        <dbReference type="EMBL" id="ROT85934.1"/>
    </source>
</evidence>
<dbReference type="AlphaFoldDB" id="A0A3R7PXQ4"/>
<evidence type="ECO:0000313" key="3">
    <source>
        <dbReference type="Proteomes" id="UP000283509"/>
    </source>
</evidence>
<evidence type="ECO:0000256" key="1">
    <source>
        <dbReference type="SAM" id="MobiDB-lite"/>
    </source>
</evidence>
<keyword evidence="3" id="KW-1185">Reference proteome</keyword>
<gene>
    <name evidence="2" type="ORF">C7M84_003690</name>
</gene>
<dbReference type="OrthoDB" id="6376360at2759"/>
<protein>
    <submittedName>
        <fullName evidence="2">Uncharacterized protein</fullName>
    </submittedName>
</protein>
<dbReference type="Proteomes" id="UP000283509">
    <property type="component" value="Unassembled WGS sequence"/>
</dbReference>
<accession>A0A3R7PXQ4</accession>
<organism evidence="2 3">
    <name type="scientific">Penaeus vannamei</name>
    <name type="common">Whiteleg shrimp</name>
    <name type="synonym">Litopenaeus vannamei</name>
    <dbReference type="NCBI Taxonomy" id="6689"/>
    <lineage>
        <taxon>Eukaryota</taxon>
        <taxon>Metazoa</taxon>
        <taxon>Ecdysozoa</taxon>
        <taxon>Arthropoda</taxon>
        <taxon>Crustacea</taxon>
        <taxon>Multicrustacea</taxon>
        <taxon>Malacostraca</taxon>
        <taxon>Eumalacostraca</taxon>
        <taxon>Eucarida</taxon>
        <taxon>Decapoda</taxon>
        <taxon>Dendrobranchiata</taxon>
        <taxon>Penaeoidea</taxon>
        <taxon>Penaeidae</taxon>
        <taxon>Penaeus</taxon>
    </lineage>
</organism>
<feature type="region of interest" description="Disordered" evidence="1">
    <location>
        <begin position="1"/>
        <end position="28"/>
    </location>
</feature>
<sequence>MFSLPRRSRLGPSSQGENPLDTGVHRPPWLTSDEYRSMGRSLLRSMREDAVKNNLSSPFSERNEENILRPFMGKYPFIPCSLRHYNVNGFNTCLSRRLDEKPSLDIIFIGDSKIRNIFGSFLNATRPMEYSISFLKETGDVKQFIQQPWDEFQATQDIQTVHQTDQVATSAVFPGLRVTFRFSQFFSAALFRVSEERKLLLAWINGSLPPPDLVVIGYGSWTLYSPQYLNSPMDNLNPLSGLLRIHQLVSPLLQKLSRKTLVLFHAESRQRPLPPWQTLIPAMQLARLGMFTDGLYDWSEMMIRYFLEKRSRDLWDQVRLLGRKNLDGEDAEGVWWWDSTLPYHSATVLECNDLQRRNLTHWEEYRDPRNNCEDQVHAGGNTRYLEVIMLLNLLCNSHMASEDHFCCS</sequence>
<dbReference type="EMBL" id="QCYY01000150">
    <property type="protein sequence ID" value="ROT85934.1"/>
    <property type="molecule type" value="Genomic_DNA"/>
</dbReference>
<proteinExistence type="predicted"/>
<reference evidence="2 3" key="1">
    <citation type="submission" date="2018-04" db="EMBL/GenBank/DDBJ databases">
        <authorList>
            <person name="Zhang X."/>
            <person name="Yuan J."/>
            <person name="Li F."/>
            <person name="Xiang J."/>
        </authorList>
    </citation>
    <scope>NUCLEOTIDE SEQUENCE [LARGE SCALE GENOMIC DNA]</scope>
    <source>
        <tissue evidence="2">Muscle</tissue>
    </source>
</reference>
<comment type="caution">
    <text evidence="2">The sequence shown here is derived from an EMBL/GenBank/DDBJ whole genome shotgun (WGS) entry which is preliminary data.</text>
</comment>
<name>A0A3R7PXQ4_PENVA</name>
<reference evidence="2 3" key="2">
    <citation type="submission" date="2019-01" db="EMBL/GenBank/DDBJ databases">
        <title>The decoding of complex shrimp genome reveals the adaptation for benthos swimmer, frequently molting mechanism and breeding impact on genome.</title>
        <authorList>
            <person name="Sun Y."/>
            <person name="Gao Y."/>
            <person name="Yu Y."/>
        </authorList>
    </citation>
    <scope>NUCLEOTIDE SEQUENCE [LARGE SCALE GENOMIC DNA]</scope>
    <source>
        <tissue evidence="2">Muscle</tissue>
    </source>
</reference>